<name>A0A329MTI8_9BACL</name>
<protein>
    <submittedName>
        <fullName evidence="1">Alpha/beta hydrolase</fullName>
    </submittedName>
</protein>
<dbReference type="SUPFAM" id="SSF53474">
    <property type="entry name" value="alpha/beta-Hydrolases"/>
    <property type="match status" value="1"/>
</dbReference>
<sequence>MKKMIRLTGQSEIEVGLTGAPGRQTIMLPIAKKSVYNQEAESLRLWGVDPELGKHFVEGLADSFEILYFDYEGHVFQHPNPENLTPEYIVNDFLHIADEMNVKTFSYYGYSWLALVGLQLAIRTNRLESLVLGGFPPYEGPYQEMMIVTDKTHMQAVGTQRDGSKQPEEDGNSKEIDWENMTVTIDPRVTQQFVTMYQSLADFDDRNIQHMLNFPKLAFAGEKDTIVYGEKFGNVTVDMVGLLKKNSGFLAGLGWDVEILMGDDMDHTKAMQPAAVLPLIKPWFIRHLGLEK</sequence>
<evidence type="ECO:0000313" key="2">
    <source>
        <dbReference type="Proteomes" id="UP000250369"/>
    </source>
</evidence>
<evidence type="ECO:0000313" key="1">
    <source>
        <dbReference type="EMBL" id="RAV23275.1"/>
    </source>
</evidence>
<comment type="caution">
    <text evidence="1">The sequence shown here is derived from an EMBL/GenBank/DDBJ whole genome shotgun (WGS) entry which is preliminary data.</text>
</comment>
<keyword evidence="1" id="KW-0378">Hydrolase</keyword>
<dbReference type="Proteomes" id="UP000250369">
    <property type="component" value="Unassembled WGS sequence"/>
</dbReference>
<dbReference type="RefSeq" id="WP_113029386.1">
    <property type="nucleotide sequence ID" value="NZ_QMFB01000001.1"/>
</dbReference>
<dbReference type="OrthoDB" id="3512457at2"/>
<gene>
    <name evidence="1" type="ORF">DQG23_03525</name>
</gene>
<dbReference type="Gene3D" id="3.40.50.1820">
    <property type="entry name" value="alpha/beta hydrolase"/>
    <property type="match status" value="1"/>
</dbReference>
<keyword evidence="2" id="KW-1185">Reference proteome</keyword>
<accession>A0A329MTI8</accession>
<dbReference type="AlphaFoldDB" id="A0A329MTI8"/>
<organism evidence="1 2">
    <name type="scientific">Paenibacillus contaminans</name>
    <dbReference type="NCBI Taxonomy" id="450362"/>
    <lineage>
        <taxon>Bacteria</taxon>
        <taxon>Bacillati</taxon>
        <taxon>Bacillota</taxon>
        <taxon>Bacilli</taxon>
        <taxon>Bacillales</taxon>
        <taxon>Paenibacillaceae</taxon>
        <taxon>Paenibacillus</taxon>
    </lineage>
</organism>
<reference evidence="1 2" key="1">
    <citation type="journal article" date="2009" name="Int. J. Syst. Evol. Microbiol.">
        <title>Paenibacillus contaminans sp. nov., isolated from a contaminated laboratory plate.</title>
        <authorList>
            <person name="Chou J.H."/>
            <person name="Lee J.H."/>
            <person name="Lin M.C."/>
            <person name="Chang P.S."/>
            <person name="Arun A.B."/>
            <person name="Young C.C."/>
            <person name="Chen W.M."/>
        </authorList>
    </citation>
    <scope>NUCLEOTIDE SEQUENCE [LARGE SCALE GENOMIC DNA]</scope>
    <source>
        <strain evidence="1 2">CKOBP-6</strain>
    </source>
</reference>
<dbReference type="GO" id="GO:0016787">
    <property type="term" value="F:hydrolase activity"/>
    <property type="evidence" value="ECO:0007669"/>
    <property type="project" value="UniProtKB-KW"/>
</dbReference>
<dbReference type="EMBL" id="QMFB01000001">
    <property type="protein sequence ID" value="RAV23275.1"/>
    <property type="molecule type" value="Genomic_DNA"/>
</dbReference>
<dbReference type="InterPro" id="IPR029058">
    <property type="entry name" value="AB_hydrolase_fold"/>
</dbReference>
<proteinExistence type="predicted"/>